<keyword evidence="2" id="KW-1185">Reference proteome</keyword>
<evidence type="ECO:0000313" key="1">
    <source>
        <dbReference type="EMBL" id="QCI67134.1"/>
    </source>
</evidence>
<reference evidence="1 2" key="1">
    <citation type="submission" date="2019-04" db="EMBL/GenBank/DDBJ databases">
        <title>Phreatobacter aquaticus sp. nov.</title>
        <authorList>
            <person name="Choi A."/>
        </authorList>
    </citation>
    <scope>NUCLEOTIDE SEQUENCE [LARGE SCALE GENOMIC DNA]</scope>
    <source>
        <strain evidence="1 2">KCTC 52518</strain>
    </source>
</reference>
<dbReference type="Pfam" id="PF13379">
    <property type="entry name" value="NMT1_2"/>
    <property type="match status" value="1"/>
</dbReference>
<dbReference type="EMBL" id="CP039690">
    <property type="protein sequence ID" value="QCI67134.1"/>
    <property type="molecule type" value="Genomic_DNA"/>
</dbReference>
<sequence length="374" mass="40065">MLYRSTDRLSRRGAPVENLAHSASLDSCIEIAPSKPGIKHLGNLAAPVTRAQDFMAPEQLRVGIVPYISSGPTFIAIAKGYFDKVNLKITTQSFADGGLAIPILTAGELDVTVSTCSAGLFNTLAKGAPFRLIMDRSQELPQRGSQCFMVSNELHAKGLTSIAQMAKAKGSIIGISVRGSISQLLYTKALEKGGLTPDDVEWQWGVAGNSSPQLLGANRIGIANLPVPLCFAVEKRGAAKILFWGDEAQPGAQVGLWAASGEARTRRRSALVRFAMAQLQAARDFMKAASDSNPEINRILAEATQLPPELIEGARPRWSGYPLDGMPNVASVMEQGAFWAKAGLIPKAPTPAETFDLGIAEEARKRLDDRNPFV</sequence>
<dbReference type="Proteomes" id="UP000298781">
    <property type="component" value="Chromosome"/>
</dbReference>
<dbReference type="AlphaFoldDB" id="A0A4D7B0F2"/>
<organism evidence="1 2">
    <name type="scientific">Phreatobacter stygius</name>
    <dbReference type="NCBI Taxonomy" id="1940610"/>
    <lineage>
        <taxon>Bacteria</taxon>
        <taxon>Pseudomonadati</taxon>
        <taxon>Pseudomonadota</taxon>
        <taxon>Alphaproteobacteria</taxon>
        <taxon>Hyphomicrobiales</taxon>
        <taxon>Phreatobacteraceae</taxon>
        <taxon>Phreatobacter</taxon>
    </lineage>
</organism>
<name>A0A4D7B0F2_9HYPH</name>
<proteinExistence type="predicted"/>
<dbReference type="SUPFAM" id="SSF53850">
    <property type="entry name" value="Periplasmic binding protein-like II"/>
    <property type="match status" value="1"/>
</dbReference>
<dbReference type="KEGG" id="pstg:E8M01_24590"/>
<dbReference type="PANTHER" id="PTHR30024:SF42">
    <property type="entry name" value="ALIPHATIC SULFONATES-BINDING PROTEIN-RELATED"/>
    <property type="match status" value="1"/>
</dbReference>
<dbReference type="OrthoDB" id="9815602at2"/>
<dbReference type="Gene3D" id="3.40.190.10">
    <property type="entry name" value="Periplasmic binding protein-like II"/>
    <property type="match status" value="2"/>
</dbReference>
<protein>
    <submittedName>
        <fullName evidence="1">ABC transporter substrate-binding protein</fullName>
    </submittedName>
</protein>
<evidence type="ECO:0000313" key="2">
    <source>
        <dbReference type="Proteomes" id="UP000298781"/>
    </source>
</evidence>
<gene>
    <name evidence="1" type="ORF">E8M01_24590</name>
</gene>
<accession>A0A4D7B0F2</accession>
<dbReference type="PANTHER" id="PTHR30024">
    <property type="entry name" value="ALIPHATIC SULFONATES-BINDING PROTEIN-RELATED"/>
    <property type="match status" value="1"/>
</dbReference>